<keyword evidence="2 5" id="KW-0689">Ribosomal protein</keyword>
<proteinExistence type="inferred from homology"/>
<evidence type="ECO:0000259" key="4">
    <source>
        <dbReference type="PROSITE" id="PS50126"/>
    </source>
</evidence>
<dbReference type="PROSITE" id="PS50126">
    <property type="entry name" value="S1"/>
    <property type="match status" value="4"/>
</dbReference>
<evidence type="ECO:0000256" key="3">
    <source>
        <dbReference type="ARBA" id="ARBA00023274"/>
    </source>
</evidence>
<dbReference type="PANTHER" id="PTHR10724:SF7">
    <property type="entry name" value="SMALL RIBOSOMAL SUBUNIT PROTEIN BS1C"/>
    <property type="match status" value="1"/>
</dbReference>
<dbReference type="AlphaFoldDB" id="E0XWZ9"/>
<feature type="domain" description="S1 motif" evidence="4">
    <location>
        <begin position="63"/>
        <end position="132"/>
    </location>
</feature>
<dbReference type="Gene3D" id="2.40.50.140">
    <property type="entry name" value="Nucleic acid-binding proteins"/>
    <property type="match status" value="4"/>
</dbReference>
<dbReference type="InterPro" id="IPR050437">
    <property type="entry name" value="Ribos_protein_bS1-like"/>
</dbReference>
<accession>E0XWZ9</accession>
<feature type="domain" description="S1 motif" evidence="4">
    <location>
        <begin position="236"/>
        <end position="306"/>
    </location>
</feature>
<dbReference type="GO" id="GO:0003735">
    <property type="term" value="F:structural constituent of ribosome"/>
    <property type="evidence" value="ECO:0007669"/>
    <property type="project" value="TreeGrafter"/>
</dbReference>
<name>E0XWZ9_9PROT</name>
<comment type="similarity">
    <text evidence="1">Belongs to the bacterial ribosomal protein bS1 family.</text>
</comment>
<dbReference type="CDD" id="cd00164">
    <property type="entry name" value="S1_like"/>
    <property type="match status" value="1"/>
</dbReference>
<reference evidence="5" key="1">
    <citation type="journal article" date="2011" name="Environ. Microbiol.">
        <title>Time-series analyses of Monterey Bay coastal microbial picoplankton using a 'genome proxy' microarray.</title>
        <authorList>
            <person name="Rich V.I."/>
            <person name="Pham V.D."/>
            <person name="Eppley J."/>
            <person name="Shi Y."/>
            <person name="DeLong E.F."/>
        </authorList>
    </citation>
    <scope>NUCLEOTIDE SEQUENCE</scope>
</reference>
<evidence type="ECO:0000313" key="5">
    <source>
        <dbReference type="EMBL" id="ADI18940.1"/>
    </source>
</evidence>
<evidence type="ECO:0000256" key="2">
    <source>
        <dbReference type="ARBA" id="ARBA00022980"/>
    </source>
</evidence>
<dbReference type="InterPro" id="IPR012340">
    <property type="entry name" value="NA-bd_OB-fold"/>
</dbReference>
<dbReference type="SUPFAM" id="SSF50249">
    <property type="entry name" value="Nucleic acid-binding proteins"/>
    <property type="match status" value="4"/>
</dbReference>
<dbReference type="Pfam" id="PF00575">
    <property type="entry name" value="S1"/>
    <property type="match status" value="3"/>
</dbReference>
<dbReference type="GO" id="GO:0003729">
    <property type="term" value="F:mRNA binding"/>
    <property type="evidence" value="ECO:0007669"/>
    <property type="project" value="TreeGrafter"/>
</dbReference>
<dbReference type="PANTHER" id="PTHR10724">
    <property type="entry name" value="30S RIBOSOMAL PROTEIN S1"/>
    <property type="match status" value="1"/>
</dbReference>
<dbReference type="GO" id="GO:0006412">
    <property type="term" value="P:translation"/>
    <property type="evidence" value="ECO:0007669"/>
    <property type="project" value="TreeGrafter"/>
</dbReference>
<dbReference type="GO" id="GO:0022627">
    <property type="term" value="C:cytosolic small ribosomal subunit"/>
    <property type="evidence" value="ECO:0007669"/>
    <property type="project" value="TreeGrafter"/>
</dbReference>
<dbReference type="SMART" id="SM00316">
    <property type="entry name" value="S1"/>
    <property type="match status" value="3"/>
</dbReference>
<organism evidence="5">
    <name type="scientific">uncultured SAR11 cluster bacterium HF0010_09O16</name>
    <dbReference type="NCBI Taxonomy" id="710725"/>
    <lineage>
        <taxon>Bacteria</taxon>
        <taxon>Pseudomonadati</taxon>
        <taxon>Pseudomonadota</taxon>
        <taxon>Alphaproteobacteria</taxon>
        <taxon>Candidatus Pelagibacterales</taxon>
        <taxon>environmental samples</taxon>
    </lineage>
</organism>
<dbReference type="InterPro" id="IPR003029">
    <property type="entry name" value="S1_domain"/>
</dbReference>
<feature type="domain" description="S1 motif" evidence="4">
    <location>
        <begin position="1"/>
        <end position="47"/>
    </location>
</feature>
<sequence>MDCLVHLAEISYSRVNHPDEVLSVGERHDLLVISCDTQKQQLGCSIKGLSIDPFTNIDKYEIGKDYDVKIVKLMDFGAFAELEKGLICLIHNSELGFKKSLSAKKMFKVGDIVKCRLLDIDQNKRRVAASRKLCLVNPYQAFADQYPVGTVCEGVVVNKNEYALFLKIKDTEIETFCHCSDLSFLNDPEEELNKYQKGDTLHVKVMEIKISEQKVRTSHRATLSDPFDFFKTKSVNQIITARIVKTDSKGLLVQPEDCLMNFHIKKSNIALNVADQRASRFVVGDRIDVGIQELKMADRKVILSIKLVEEMAKKEALEKYGQTDSGKQLPFKSLKETMSKAIKSKKEKK</sequence>
<feature type="domain" description="S1 motif" evidence="4">
    <location>
        <begin position="149"/>
        <end position="220"/>
    </location>
</feature>
<keyword evidence="3" id="KW-0687">Ribonucleoprotein</keyword>
<dbReference type="EMBL" id="GU474904">
    <property type="protein sequence ID" value="ADI18940.1"/>
    <property type="molecule type" value="Genomic_DNA"/>
</dbReference>
<evidence type="ECO:0000256" key="1">
    <source>
        <dbReference type="ARBA" id="ARBA00006767"/>
    </source>
</evidence>
<protein>
    <submittedName>
        <fullName evidence="5">Ribosomal protein s1</fullName>
    </submittedName>
</protein>